<dbReference type="Proteomes" id="UP000275281">
    <property type="component" value="Unassembled WGS sequence"/>
</dbReference>
<organism evidence="1 2">
    <name type="scientific">Alteromonas sediminis</name>
    <dbReference type="NCBI Taxonomy" id="2259342"/>
    <lineage>
        <taxon>Bacteria</taxon>
        <taxon>Pseudomonadati</taxon>
        <taxon>Pseudomonadota</taxon>
        <taxon>Gammaproteobacteria</taxon>
        <taxon>Alteromonadales</taxon>
        <taxon>Alteromonadaceae</taxon>
        <taxon>Alteromonas/Salinimonas group</taxon>
        <taxon>Alteromonas</taxon>
    </lineage>
</organism>
<reference evidence="1 2" key="1">
    <citation type="submission" date="2018-11" db="EMBL/GenBank/DDBJ databases">
        <authorList>
            <person name="Ye M.-Q."/>
            <person name="Du Z.-J."/>
        </authorList>
    </citation>
    <scope>NUCLEOTIDE SEQUENCE [LARGE SCALE GENOMIC DNA]</scope>
    <source>
        <strain evidence="1 2">U0105</strain>
    </source>
</reference>
<evidence type="ECO:0000313" key="1">
    <source>
        <dbReference type="EMBL" id="RPJ65147.1"/>
    </source>
</evidence>
<protein>
    <submittedName>
        <fullName evidence="1">Uncharacterized protein</fullName>
    </submittedName>
</protein>
<evidence type="ECO:0000313" key="2">
    <source>
        <dbReference type="Proteomes" id="UP000275281"/>
    </source>
</evidence>
<keyword evidence="2" id="KW-1185">Reference proteome</keyword>
<dbReference type="AlphaFoldDB" id="A0A3N5XWD1"/>
<dbReference type="EMBL" id="RPOK01000006">
    <property type="protein sequence ID" value="RPJ65147.1"/>
    <property type="molecule type" value="Genomic_DNA"/>
</dbReference>
<sequence length="189" mass="21904">MDIISVSLAMLLGALICYVLAGKYHKKIYRQIASSIESEYILHDRDISTLYKNLALMMSTYLLAECEDDFLESLESIIDFETEVSNLSVVTVASMFNRLTIKYPYISNFAPRSLHSNHLLPLTANEDWEPEVVLEKFRDLNHYIILNNRLNKLEPGNNTRYLGRIVSKDSVLQLNRYLKRDMSYRLSAE</sequence>
<accession>A0A3N5XWD1</accession>
<name>A0A3N5XWD1_9ALTE</name>
<proteinExistence type="predicted"/>
<dbReference type="RefSeq" id="WP_124029275.1">
    <property type="nucleotide sequence ID" value="NZ_JBHRSN010000013.1"/>
</dbReference>
<comment type="caution">
    <text evidence="1">The sequence shown here is derived from an EMBL/GenBank/DDBJ whole genome shotgun (WGS) entry which is preliminary data.</text>
</comment>
<gene>
    <name evidence="1" type="ORF">DRW07_17730</name>
</gene>